<evidence type="ECO:0000256" key="2">
    <source>
        <dbReference type="SAM" id="Phobius"/>
    </source>
</evidence>
<keyword evidence="2" id="KW-0472">Membrane</keyword>
<feature type="coiled-coil region" evidence="1">
    <location>
        <begin position="261"/>
        <end position="288"/>
    </location>
</feature>
<evidence type="ECO:0000313" key="4">
    <source>
        <dbReference type="EMBL" id="TDT68018.1"/>
    </source>
</evidence>
<organism evidence="4 5">
    <name type="scientific">Hypnocyclicus thermotrophus</name>
    <dbReference type="NCBI Taxonomy" id="1627895"/>
    <lineage>
        <taxon>Bacteria</taxon>
        <taxon>Fusobacteriati</taxon>
        <taxon>Fusobacteriota</taxon>
        <taxon>Fusobacteriia</taxon>
        <taxon>Fusobacteriales</taxon>
        <taxon>Fusobacteriaceae</taxon>
        <taxon>Hypnocyclicus</taxon>
    </lineage>
</organism>
<dbReference type="PANTHER" id="PTHR43358">
    <property type="entry name" value="ALPHA/BETA-HYDROLASE"/>
    <property type="match status" value="1"/>
</dbReference>
<feature type="transmembrane region" description="Helical" evidence="2">
    <location>
        <begin position="6"/>
        <end position="24"/>
    </location>
</feature>
<protein>
    <recommendedName>
        <fullName evidence="3">AB hydrolase-1 domain-containing protein</fullName>
    </recommendedName>
</protein>
<accession>A0AA46DXD6</accession>
<feature type="domain" description="AB hydrolase-1" evidence="3">
    <location>
        <begin position="90"/>
        <end position="205"/>
    </location>
</feature>
<dbReference type="EMBL" id="SOBG01000008">
    <property type="protein sequence ID" value="TDT68018.1"/>
    <property type="molecule type" value="Genomic_DNA"/>
</dbReference>
<keyword evidence="2" id="KW-0812">Transmembrane</keyword>
<keyword evidence="2" id="KW-1133">Transmembrane helix</keyword>
<dbReference type="InterPro" id="IPR000073">
    <property type="entry name" value="AB_hydrolase_1"/>
</dbReference>
<dbReference type="Gene3D" id="3.40.50.1820">
    <property type="entry name" value="alpha/beta hydrolase"/>
    <property type="match status" value="1"/>
</dbReference>
<dbReference type="InterPro" id="IPR029058">
    <property type="entry name" value="AB_hydrolase_fold"/>
</dbReference>
<keyword evidence="1" id="KW-0175">Coiled coil</keyword>
<gene>
    <name evidence="4" type="ORF">EV215_1738</name>
</gene>
<name>A0AA46DXD6_9FUSO</name>
<keyword evidence="5" id="KW-1185">Reference proteome</keyword>
<evidence type="ECO:0000313" key="5">
    <source>
        <dbReference type="Proteomes" id="UP000294678"/>
    </source>
</evidence>
<proteinExistence type="predicted"/>
<dbReference type="PANTHER" id="PTHR43358:SF4">
    <property type="entry name" value="ALPHA_BETA HYDROLASE FOLD-1 DOMAIN-CONTAINING PROTEIN"/>
    <property type="match status" value="1"/>
</dbReference>
<evidence type="ECO:0000256" key="1">
    <source>
        <dbReference type="SAM" id="Coils"/>
    </source>
</evidence>
<evidence type="ECO:0000259" key="3">
    <source>
        <dbReference type="Pfam" id="PF00561"/>
    </source>
</evidence>
<dbReference type="Proteomes" id="UP000294678">
    <property type="component" value="Unassembled WGS sequence"/>
</dbReference>
<dbReference type="AlphaFoldDB" id="A0AA46DXD6"/>
<dbReference type="SUPFAM" id="SSF53474">
    <property type="entry name" value="alpha/beta-Hydrolases"/>
    <property type="match status" value="1"/>
</dbReference>
<dbReference type="InterPro" id="IPR052920">
    <property type="entry name" value="DNA-binding_regulatory"/>
</dbReference>
<dbReference type="RefSeq" id="WP_134113604.1">
    <property type="nucleotide sequence ID" value="NZ_SOBG01000008.1"/>
</dbReference>
<comment type="caution">
    <text evidence="4">The sequence shown here is derived from an EMBL/GenBank/DDBJ whole genome shotgun (WGS) entry which is preliminary data.</text>
</comment>
<dbReference type="Pfam" id="PF00561">
    <property type="entry name" value="Abhydrolase_1"/>
    <property type="match status" value="1"/>
</dbReference>
<reference evidence="4 5" key="1">
    <citation type="submission" date="2019-03" db="EMBL/GenBank/DDBJ databases">
        <title>Genomic Encyclopedia of Type Strains, Phase IV (KMG-IV): sequencing the most valuable type-strain genomes for metagenomic binning, comparative biology and taxonomic classification.</title>
        <authorList>
            <person name="Goeker M."/>
        </authorList>
    </citation>
    <scope>NUCLEOTIDE SEQUENCE [LARGE SCALE GENOMIC DNA]</scope>
    <source>
        <strain evidence="4 5">DSM 100055</strain>
    </source>
</reference>
<sequence length="315" mass="36941">MKIIIILFILSVIIFIILSSIMILKNIMKPVYIGLEEVYSDPILREDYGIFDKKTPQDYGFDYKEVVFCSHKKRLKGWYIPSQEKRSDKVIIFLHGRTSNRLVVLEYLDIIREKGLNKEYAIFMPDLRGSGDSDKGLTALGYYYKEDIFAAINYMKNGFNKTKVVLYGFSMGALGSAYAIEKYYNILKQKDIEIKALILDSPLSNSKERIIDRVKKLPLSNFYIKYAPFLFNIVIGNNLKKLYLGYLLNKIEVPILILQSLEDKTTKYSILKEELKKLKKKNNIYLQIFQKGEHVKIYRINKENYSLVIERFFQM</sequence>